<dbReference type="SUPFAM" id="SSF57924">
    <property type="entry name" value="Inhibitor of apoptosis (IAP) repeat"/>
    <property type="match status" value="1"/>
</dbReference>
<dbReference type="InterPro" id="IPR050784">
    <property type="entry name" value="IAP"/>
</dbReference>
<evidence type="ECO:0000256" key="4">
    <source>
        <dbReference type="PROSITE-ProRule" id="PRU00175"/>
    </source>
</evidence>
<protein>
    <submittedName>
        <fullName evidence="6 7">IAP-3</fullName>
    </submittedName>
</protein>
<name>A0A0D3QW92_NPVLD</name>
<reference evidence="6" key="4">
    <citation type="submission" date="2016-04" db="EMBL/GenBank/DDBJ databases">
        <authorList>
            <person name="Evans L.H."/>
            <person name="Alamgir A."/>
            <person name="Owens N."/>
            <person name="Weber N.D."/>
            <person name="Virtaneva K."/>
            <person name="Barbian K."/>
            <person name="Babar A."/>
            <person name="Rosenke K."/>
        </authorList>
    </citation>
    <scope>NUCLEOTIDE SEQUENCE</scope>
    <source>
        <strain evidence="6">LdMNPV-27/2</strain>
    </source>
</reference>
<dbReference type="EMBL" id="KY249580">
    <property type="protein sequence ID" value="AQQ80156.1"/>
    <property type="molecule type" value="Genomic_DNA"/>
</dbReference>
<dbReference type="PANTHER" id="PTHR10044">
    <property type="entry name" value="INHIBITOR OF APOPTOSIS"/>
    <property type="match status" value="1"/>
</dbReference>
<dbReference type="InterPro" id="IPR013083">
    <property type="entry name" value="Znf_RING/FYVE/PHD"/>
</dbReference>
<dbReference type="CDD" id="cd00022">
    <property type="entry name" value="BIR"/>
    <property type="match status" value="1"/>
</dbReference>
<dbReference type="Pfam" id="PF00653">
    <property type="entry name" value="BIR"/>
    <property type="match status" value="1"/>
</dbReference>
<proteinExistence type="predicted"/>
<feature type="domain" description="RING-type" evidence="5">
    <location>
        <begin position="109"/>
        <end position="144"/>
    </location>
</feature>
<dbReference type="Gene3D" id="1.10.1170.10">
    <property type="entry name" value="Inhibitor Of Apoptosis Protein (2mihbC-IAP-1), Chain A"/>
    <property type="match status" value="1"/>
</dbReference>
<dbReference type="PROSITE" id="PS50143">
    <property type="entry name" value="BIR_REPEAT_2"/>
    <property type="match status" value="1"/>
</dbReference>
<evidence type="ECO:0000313" key="6">
    <source>
        <dbReference type="EMBL" id="AJR20413.1"/>
    </source>
</evidence>
<evidence type="ECO:0000313" key="8">
    <source>
        <dbReference type="EMBL" id="AQQ80156.1"/>
    </source>
</evidence>
<evidence type="ECO:0000256" key="2">
    <source>
        <dbReference type="ARBA" id="ARBA00022771"/>
    </source>
</evidence>
<evidence type="ECO:0000256" key="3">
    <source>
        <dbReference type="ARBA" id="ARBA00022833"/>
    </source>
</evidence>
<keyword evidence="1" id="KW-0479">Metal-binding</keyword>
<dbReference type="Gene3D" id="3.30.40.10">
    <property type="entry name" value="Zinc/RING finger domain, C3HC4 (zinc finger)"/>
    <property type="match status" value="1"/>
</dbReference>
<keyword evidence="3" id="KW-0862">Zinc</keyword>
<reference evidence="6" key="2">
    <citation type="journal article" date="2015" name="Genome Announc.">
        <title>Complete Genome Sequence of a Western Siberian Lymantria dispar Multiple Nucleopolyhedrovirus Isolate.</title>
        <authorList>
            <person name="Kabilov M.R."/>
            <person name="Martemyanov V.V."/>
            <person name="Tupikin A.E."/>
            <person name="Baturina O.A."/>
            <person name="Belousova I.A."/>
            <person name="Bondar A.A."/>
            <person name="Ilyinykh A.V."/>
        </authorList>
    </citation>
    <scope>NUCLEOTIDE SEQUENCE</scope>
    <source>
        <strain evidence="6">LdMNPV-27/2</strain>
    </source>
</reference>
<accession>A0A0D3QW92</accession>
<reference evidence="8" key="5">
    <citation type="journal article" date="2017" name="J. Invertebr. Pathol.">
        <title>A comparison of the adaptations of strains of Lymantria dispar multiple nucleopolyhedrovirus to hosts from spatially isolated populations.</title>
        <authorList>
            <person name="Martemyanov V.V."/>
            <person name="Podgwaite J.D."/>
            <person name="Belousova I.A."/>
            <person name="Pavlushin S.V."/>
            <person name="Slavicek J.M."/>
            <person name="Baturina O.A."/>
            <person name="Kabilov M.R."/>
            <person name="Ilyinykh A.V."/>
        </authorList>
    </citation>
    <scope>NUCLEOTIDE SEQUENCE</scope>
    <source>
        <strain evidence="8">LdMNPV-27/0</strain>
    </source>
</reference>
<sequence length="156" mass="17493">MNDERRRLASFRNWSAVDAPAPAELAHAGFYCANRQDFVKCAYCHIEIGNWSIGSDAMSDHKRYSPACRFVCELIKRPVSPVERRDDDDEDDEEDSAAAEPARGGELLCSVCLDAQREIMFSPCHHVVCCAPCADMVDACVVCRAPVERRVKVFLH</sequence>
<organism evidence="6">
    <name type="scientific">Lymantria dispar multicapsid nuclear polyhedrosis virus</name>
    <name type="common">LdMNPV</name>
    <dbReference type="NCBI Taxonomy" id="10449"/>
    <lineage>
        <taxon>Viruses</taxon>
        <taxon>Viruses incertae sedis</taxon>
        <taxon>Naldaviricetes</taxon>
        <taxon>Lefavirales</taxon>
        <taxon>Baculoviridae</taxon>
        <taxon>Alphabaculovirus</taxon>
        <taxon>Alphabaculovirus lydisparis</taxon>
    </lineage>
</organism>
<reference evidence="7" key="3">
    <citation type="submission" date="2016-03" db="EMBL/GenBank/DDBJ databases">
        <title>Geographic isolates of Lymantria dispar multiple nucleopolyhedrovirus: Genomic analysis and biological activity against different host strains of Lymantria dispar.</title>
        <authorList>
            <person name="Harrison R.L."/>
            <person name="Rowley D.L."/>
            <person name="Keena M.A."/>
        </authorList>
    </citation>
    <scope>NUCLEOTIDE SEQUENCE</scope>
    <source>
        <strain evidence="7">3054</strain>
    </source>
</reference>
<dbReference type="InterPro" id="IPR001370">
    <property type="entry name" value="BIR_rpt"/>
</dbReference>
<evidence type="ECO:0000259" key="5">
    <source>
        <dbReference type="PROSITE" id="PS50089"/>
    </source>
</evidence>
<dbReference type="SMART" id="SM00238">
    <property type="entry name" value="BIR"/>
    <property type="match status" value="1"/>
</dbReference>
<dbReference type="FunFam" id="1.10.1170.10:FF:000002">
    <property type="entry name" value="Baculoviral IAP repeat containing 7"/>
    <property type="match status" value="1"/>
</dbReference>
<dbReference type="EMBL" id="KT626570">
    <property type="protein sequence ID" value="AMO27636.1"/>
    <property type="molecule type" value="Genomic_DNA"/>
</dbReference>
<reference evidence="6" key="1">
    <citation type="journal article" date="2015" name="Dokl. Biochem. Biophys.">
        <title>The enhancin gene: One of the genetic determinants of population variation in baculoviral virulence.</title>
        <authorList>
            <person name="Martemyanov V.V."/>
            <person name="Kabilov M.R."/>
            <person name="Tupikin A.E."/>
            <person name="Baturina O.A."/>
            <person name="Belousova I.A."/>
            <person name="Podgwaite J.D."/>
            <person name="Ilynykh A.V."/>
            <person name="Vlassov V.V."/>
        </authorList>
    </citation>
    <scope>NUCLEOTIDE SEQUENCE</scope>
    <source>
        <strain evidence="6">LdMNPV-27/2</strain>
    </source>
</reference>
<dbReference type="EMBL" id="KP027546">
    <property type="protein sequence ID" value="AJR20413.1"/>
    <property type="molecule type" value="Genomic_DNA"/>
</dbReference>
<dbReference type="Pfam" id="PF13920">
    <property type="entry name" value="zf-C3HC4_3"/>
    <property type="match status" value="1"/>
</dbReference>
<evidence type="ECO:0000256" key="1">
    <source>
        <dbReference type="ARBA" id="ARBA00022723"/>
    </source>
</evidence>
<organismHost>
    <name type="scientific">Lepidoptera</name>
    <name type="common">moths &amp; butterflies</name>
    <dbReference type="NCBI Taxonomy" id="7088"/>
</organismHost>
<dbReference type="PANTHER" id="PTHR10044:SF139">
    <property type="entry name" value="DEATH-ASSOCIATED INHIBITOR OF APOPTOSIS 2"/>
    <property type="match status" value="1"/>
</dbReference>
<dbReference type="GO" id="GO:0008270">
    <property type="term" value="F:zinc ion binding"/>
    <property type="evidence" value="ECO:0007669"/>
    <property type="project" value="UniProtKB-KW"/>
</dbReference>
<dbReference type="InterPro" id="IPR001841">
    <property type="entry name" value="Znf_RING"/>
</dbReference>
<dbReference type="PROSITE" id="PS50089">
    <property type="entry name" value="ZF_RING_2"/>
    <property type="match status" value="1"/>
</dbReference>
<keyword evidence="2 4" id="KW-0863">Zinc-finger</keyword>
<evidence type="ECO:0000313" key="7">
    <source>
        <dbReference type="EMBL" id="AMO27636.1"/>
    </source>
</evidence>